<evidence type="ECO:0000313" key="2">
    <source>
        <dbReference type="Proteomes" id="UP000499080"/>
    </source>
</evidence>
<accession>A0A4Y2EXA6</accession>
<evidence type="ECO:0000313" key="1">
    <source>
        <dbReference type="EMBL" id="GBM33860.1"/>
    </source>
</evidence>
<sequence length="143" mass="16029">MKKVSAVRRSAKPGLFQNMAKNRPQITLLSRRAIPTTGLFAKSNLPTGRMSPSTFSTIANGSQTLHAKSAKNLRPGHLHFTPMSIRPLSLPGDSRISIQNNLDIKKPVFSALRKRTRNEKKTFQTLFEKIAQKEKSRFVRSEG</sequence>
<organism evidence="1 2">
    <name type="scientific">Araneus ventricosus</name>
    <name type="common">Orbweaver spider</name>
    <name type="synonym">Epeira ventricosa</name>
    <dbReference type="NCBI Taxonomy" id="182803"/>
    <lineage>
        <taxon>Eukaryota</taxon>
        <taxon>Metazoa</taxon>
        <taxon>Ecdysozoa</taxon>
        <taxon>Arthropoda</taxon>
        <taxon>Chelicerata</taxon>
        <taxon>Arachnida</taxon>
        <taxon>Araneae</taxon>
        <taxon>Araneomorphae</taxon>
        <taxon>Entelegynae</taxon>
        <taxon>Araneoidea</taxon>
        <taxon>Araneidae</taxon>
        <taxon>Araneus</taxon>
    </lineage>
</organism>
<dbReference type="Proteomes" id="UP000499080">
    <property type="component" value="Unassembled WGS sequence"/>
</dbReference>
<protein>
    <submittedName>
        <fullName evidence="1">Uncharacterized protein</fullName>
    </submittedName>
</protein>
<name>A0A4Y2EXA6_ARAVE</name>
<proteinExistence type="predicted"/>
<dbReference type="AlphaFoldDB" id="A0A4Y2EXA6"/>
<reference evidence="1 2" key="1">
    <citation type="journal article" date="2019" name="Sci. Rep.">
        <title>Orb-weaving spider Araneus ventricosus genome elucidates the spidroin gene catalogue.</title>
        <authorList>
            <person name="Kono N."/>
            <person name="Nakamura H."/>
            <person name="Ohtoshi R."/>
            <person name="Moran D.A.P."/>
            <person name="Shinohara A."/>
            <person name="Yoshida Y."/>
            <person name="Fujiwara M."/>
            <person name="Mori M."/>
            <person name="Tomita M."/>
            <person name="Arakawa K."/>
        </authorList>
    </citation>
    <scope>NUCLEOTIDE SEQUENCE [LARGE SCALE GENOMIC DNA]</scope>
</reference>
<gene>
    <name evidence="1" type="ORF">AVEN_175693_1</name>
</gene>
<comment type="caution">
    <text evidence="1">The sequence shown here is derived from an EMBL/GenBank/DDBJ whole genome shotgun (WGS) entry which is preliminary data.</text>
</comment>
<dbReference type="EMBL" id="BGPR01000743">
    <property type="protein sequence ID" value="GBM33860.1"/>
    <property type="molecule type" value="Genomic_DNA"/>
</dbReference>
<keyword evidence="2" id="KW-1185">Reference proteome</keyword>